<evidence type="ECO:0000313" key="4">
    <source>
        <dbReference type="EMBL" id="OUC97776.1"/>
    </source>
</evidence>
<dbReference type="InterPro" id="IPR048020">
    <property type="entry name" value="Transpos_IS3"/>
</dbReference>
<name>A0A243RS04_9ACTN</name>
<dbReference type="Pfam" id="PF13276">
    <property type="entry name" value="HTH_21"/>
    <property type="match status" value="1"/>
</dbReference>
<evidence type="ECO:0000256" key="1">
    <source>
        <dbReference type="ARBA" id="ARBA00002286"/>
    </source>
</evidence>
<reference evidence="4 5" key="1">
    <citation type="submission" date="2017-05" db="EMBL/GenBank/DDBJ databases">
        <title>Biotechnological potential of actinobacteria isolated from South African environments.</title>
        <authorList>
            <person name="Le Roes-Hill M."/>
            <person name="Prins A."/>
            <person name="Durrell K.A."/>
        </authorList>
    </citation>
    <scope>NUCLEOTIDE SEQUENCE [LARGE SCALE GENOMIC DNA]</scope>
    <source>
        <strain evidence="4">M26</strain>
    </source>
</reference>
<evidence type="ECO:0000313" key="5">
    <source>
        <dbReference type="Proteomes" id="UP000194761"/>
    </source>
</evidence>
<dbReference type="GO" id="GO:0015074">
    <property type="term" value="P:DNA integration"/>
    <property type="evidence" value="ECO:0007669"/>
    <property type="project" value="InterPro"/>
</dbReference>
<evidence type="ECO:0000259" key="2">
    <source>
        <dbReference type="Pfam" id="PF00665"/>
    </source>
</evidence>
<feature type="domain" description="HTH-like" evidence="3">
    <location>
        <begin position="46"/>
        <end position="102"/>
    </location>
</feature>
<dbReference type="Gene3D" id="3.30.420.10">
    <property type="entry name" value="Ribonuclease H-like superfamily/Ribonuclease H"/>
    <property type="match status" value="1"/>
</dbReference>
<dbReference type="PANTHER" id="PTHR46889:SF4">
    <property type="entry name" value="TRANSPOSASE INSO FOR INSERTION SEQUENCE ELEMENT IS911B-RELATED"/>
    <property type="match status" value="1"/>
</dbReference>
<dbReference type="EMBL" id="NGFP01000031">
    <property type="protein sequence ID" value="OUC97776.1"/>
    <property type="molecule type" value="Genomic_DNA"/>
</dbReference>
<keyword evidence="5" id="KW-1185">Reference proteome</keyword>
<comment type="caution">
    <text evidence="4">The sequence shown here is derived from an EMBL/GenBank/DDBJ whole genome shotgun (WGS) entry which is preliminary data.</text>
</comment>
<sequence>MKAHPFIEADKQGGHSVKRACGLLEVSRAAFYPRRAGVPGPRAVRDAHLTERITQVRQHSRGAYGAPRIHALPHRRGDGHGRRRAARLMCAAGLQGRHRRRRPQTTIPDPAATVRPDLIGHDFTPDAAAIDTRRCGDITHLPTQEGRLYLATVIDIASRRVVGGATAGHLRTEPVAEALRSACHQRRPTQGLIFHSDRGSEGGFNHCSQHFVVGGVATPP</sequence>
<dbReference type="RefSeq" id="WP_086570409.1">
    <property type="nucleotide sequence ID" value="NZ_NGFP01000031.1"/>
</dbReference>
<dbReference type="GO" id="GO:0003676">
    <property type="term" value="F:nucleic acid binding"/>
    <property type="evidence" value="ECO:0007669"/>
    <property type="project" value="InterPro"/>
</dbReference>
<dbReference type="InterPro" id="IPR012337">
    <property type="entry name" value="RNaseH-like_sf"/>
</dbReference>
<dbReference type="AlphaFoldDB" id="A0A243RS04"/>
<dbReference type="InterPro" id="IPR036397">
    <property type="entry name" value="RNaseH_sf"/>
</dbReference>
<evidence type="ECO:0000259" key="3">
    <source>
        <dbReference type="Pfam" id="PF13276"/>
    </source>
</evidence>
<feature type="domain" description="Integrase catalytic" evidence="2">
    <location>
        <begin position="135"/>
        <end position="201"/>
    </location>
</feature>
<gene>
    <name evidence="4" type="ORF">CA984_09635</name>
</gene>
<proteinExistence type="predicted"/>
<accession>A0A243RS04</accession>
<protein>
    <submittedName>
        <fullName evidence="4">Transposase</fullName>
    </submittedName>
</protein>
<dbReference type="InterPro" id="IPR025948">
    <property type="entry name" value="HTH-like_dom"/>
</dbReference>
<comment type="function">
    <text evidence="1">Involved in the transposition of the insertion sequence.</text>
</comment>
<dbReference type="SUPFAM" id="SSF53098">
    <property type="entry name" value="Ribonuclease H-like"/>
    <property type="match status" value="1"/>
</dbReference>
<dbReference type="Pfam" id="PF00665">
    <property type="entry name" value="rve"/>
    <property type="match status" value="1"/>
</dbReference>
<dbReference type="Proteomes" id="UP000194761">
    <property type="component" value="Unassembled WGS sequence"/>
</dbReference>
<organism evidence="4 5">
    <name type="scientific">Streptosporangium minutum</name>
    <dbReference type="NCBI Taxonomy" id="569862"/>
    <lineage>
        <taxon>Bacteria</taxon>
        <taxon>Bacillati</taxon>
        <taxon>Actinomycetota</taxon>
        <taxon>Actinomycetes</taxon>
        <taxon>Streptosporangiales</taxon>
        <taxon>Streptosporangiaceae</taxon>
        <taxon>Streptosporangium</taxon>
    </lineage>
</organism>
<dbReference type="NCBIfam" id="NF033516">
    <property type="entry name" value="transpos_IS3"/>
    <property type="match status" value="1"/>
</dbReference>
<dbReference type="InterPro" id="IPR001584">
    <property type="entry name" value="Integrase_cat-core"/>
</dbReference>
<dbReference type="PANTHER" id="PTHR46889">
    <property type="entry name" value="TRANSPOSASE INSF FOR INSERTION SEQUENCE IS3B-RELATED"/>
    <property type="match status" value="1"/>
</dbReference>
<dbReference type="InterPro" id="IPR050900">
    <property type="entry name" value="Transposase_IS3/IS150/IS904"/>
</dbReference>